<dbReference type="KEGG" id="gma:AciX8_4001"/>
<dbReference type="AlphaFoldDB" id="G8NP85"/>
<evidence type="ECO:0000313" key="2">
    <source>
        <dbReference type="Proteomes" id="UP000007113"/>
    </source>
</evidence>
<reference evidence="1 2" key="1">
    <citation type="submission" date="2011-11" db="EMBL/GenBank/DDBJ databases">
        <title>Complete sequence of Granulicella mallensis MP5ACTX8.</title>
        <authorList>
            <consortium name="US DOE Joint Genome Institute"/>
            <person name="Lucas S."/>
            <person name="Copeland A."/>
            <person name="Lapidus A."/>
            <person name="Cheng J.-F."/>
            <person name="Goodwin L."/>
            <person name="Pitluck S."/>
            <person name="Peters L."/>
            <person name="Lu M."/>
            <person name="Detter J.C."/>
            <person name="Han C."/>
            <person name="Tapia R."/>
            <person name="Land M."/>
            <person name="Hauser L."/>
            <person name="Kyrpides N."/>
            <person name="Ivanova N."/>
            <person name="Mikhailova N."/>
            <person name="Pagani I."/>
            <person name="Rawat S."/>
            <person name="Mannisto M."/>
            <person name="Haggblom M."/>
            <person name="Woyke T."/>
        </authorList>
    </citation>
    <scope>NUCLEOTIDE SEQUENCE [LARGE SCALE GENOMIC DNA]</scope>
    <source>
        <strain evidence="2">ATCC BAA-1857 / DSM 23137 / MP5ACTX8</strain>
    </source>
</reference>
<dbReference type="EMBL" id="CP003130">
    <property type="protein sequence ID" value="AEU38284.1"/>
    <property type="molecule type" value="Genomic_DNA"/>
</dbReference>
<accession>G8NP85</accession>
<dbReference type="RefSeq" id="WP_014267155.1">
    <property type="nucleotide sequence ID" value="NC_016631.1"/>
</dbReference>
<organism evidence="1 2">
    <name type="scientific">Granulicella mallensis (strain ATCC BAA-1857 / DSM 23137 / MP5ACTX8)</name>
    <dbReference type="NCBI Taxonomy" id="682795"/>
    <lineage>
        <taxon>Bacteria</taxon>
        <taxon>Pseudomonadati</taxon>
        <taxon>Acidobacteriota</taxon>
        <taxon>Terriglobia</taxon>
        <taxon>Terriglobales</taxon>
        <taxon>Acidobacteriaceae</taxon>
        <taxon>Granulicella</taxon>
    </lineage>
</organism>
<evidence type="ECO:0000313" key="1">
    <source>
        <dbReference type="EMBL" id="AEU38284.1"/>
    </source>
</evidence>
<name>G8NP85_GRAMM</name>
<dbReference type="HOGENOM" id="CLU_2301866_0_0_0"/>
<proteinExistence type="predicted"/>
<dbReference type="Proteomes" id="UP000007113">
    <property type="component" value="Chromosome"/>
</dbReference>
<protein>
    <submittedName>
        <fullName evidence="1">Uncharacterized protein</fullName>
    </submittedName>
</protein>
<sequence>MPNITFKGKLHCPDAEASKVLLLSIPSGEESLEEPIESLPVNSDRFDGTGHNPKKILQGTSLLSQLSLVHAVILEQIHRSTFGILAVQHEINVLCHGAEL</sequence>
<gene>
    <name evidence="1" type="ordered locus">AciX8_4001</name>
</gene>
<keyword evidence="2" id="KW-1185">Reference proteome</keyword>